<dbReference type="EMBL" id="FVQL01000001">
    <property type="protein sequence ID" value="SKZ09629.1"/>
    <property type="molecule type" value="Genomic_DNA"/>
</dbReference>
<accession>A0AB38DI97</accession>
<gene>
    <name evidence="1" type="ORF">SAMEA2275630_03579</name>
</gene>
<dbReference type="InterPro" id="IPR013762">
    <property type="entry name" value="Integrase-like_cat_sf"/>
</dbReference>
<sequence>MRSKLPAEFQVSATFAAGTGMRKGECFGLVFGLVVDRLYLPHKPGDRSGTVKVDQQLDQANPLTFGPLKTRASYRTIPTPFDVRLSLECSGTSREAAATERSALATALLRQLAHPVRRVRQDGVGPVRPCFCCGRWIPIRTCGLIQTTGPGMRLIQCSGRSPQTAGRDTADYNLNSLYVAANALGHKGEVWDLAG</sequence>
<organism evidence="1 2">
    <name type="scientific">Mycobacteroides abscessus subsp. massiliense</name>
    <dbReference type="NCBI Taxonomy" id="1962118"/>
    <lineage>
        <taxon>Bacteria</taxon>
        <taxon>Bacillati</taxon>
        <taxon>Actinomycetota</taxon>
        <taxon>Actinomycetes</taxon>
        <taxon>Mycobacteriales</taxon>
        <taxon>Mycobacteriaceae</taxon>
        <taxon>Mycobacteroides</taxon>
        <taxon>Mycobacteroides abscessus</taxon>
    </lineage>
</organism>
<protein>
    <submittedName>
        <fullName evidence="1">Integrase fusion protein</fullName>
    </submittedName>
</protein>
<proteinExistence type="predicted"/>
<dbReference type="GO" id="GO:0006310">
    <property type="term" value="P:DNA recombination"/>
    <property type="evidence" value="ECO:0007669"/>
    <property type="project" value="InterPro"/>
</dbReference>
<reference evidence="1 2" key="1">
    <citation type="submission" date="2016-11" db="EMBL/GenBank/DDBJ databases">
        <authorList>
            <consortium name="Pathogen Informatics"/>
        </authorList>
    </citation>
    <scope>NUCLEOTIDE SEQUENCE [LARGE SCALE GENOMIC DNA]</scope>
    <source>
        <strain evidence="1 2">1168</strain>
    </source>
</reference>
<dbReference type="AlphaFoldDB" id="A0AB38DI97"/>
<name>A0AB38DI97_9MYCO</name>
<evidence type="ECO:0000313" key="1">
    <source>
        <dbReference type="EMBL" id="SKZ09629.1"/>
    </source>
</evidence>
<dbReference type="GO" id="GO:0003677">
    <property type="term" value="F:DNA binding"/>
    <property type="evidence" value="ECO:0007669"/>
    <property type="project" value="InterPro"/>
</dbReference>
<evidence type="ECO:0000313" key="2">
    <source>
        <dbReference type="Proteomes" id="UP000190366"/>
    </source>
</evidence>
<dbReference type="GO" id="GO:0015074">
    <property type="term" value="P:DNA integration"/>
    <property type="evidence" value="ECO:0007669"/>
    <property type="project" value="InterPro"/>
</dbReference>
<dbReference type="Gene3D" id="1.10.443.10">
    <property type="entry name" value="Intergrase catalytic core"/>
    <property type="match status" value="1"/>
</dbReference>
<comment type="caution">
    <text evidence="1">The sequence shown here is derived from an EMBL/GenBank/DDBJ whole genome shotgun (WGS) entry which is preliminary data.</text>
</comment>
<dbReference type="Proteomes" id="UP000190366">
    <property type="component" value="Unassembled WGS sequence"/>
</dbReference>